<proteinExistence type="predicted"/>
<gene>
    <name evidence="1" type="ORF">MCBB_1126</name>
</gene>
<dbReference type="InterPro" id="IPR009181">
    <property type="entry name" value="Methan_mark_8"/>
</dbReference>
<reference evidence="1 2" key="1">
    <citation type="submission" date="2016-08" db="EMBL/GenBank/DDBJ databases">
        <authorList>
            <person name="Seilhamer J.J."/>
        </authorList>
    </citation>
    <scope>NUCLEOTIDE SEQUENCE [LARGE SCALE GENOMIC DNA]</scope>
    <source>
        <strain evidence="1">Buetzberg</strain>
    </source>
</reference>
<dbReference type="Pfam" id="PF09872">
    <property type="entry name" value="DUF2099"/>
    <property type="match status" value="1"/>
</dbReference>
<protein>
    <recommendedName>
        <fullName evidence="3">Methanogenesis marker protein 8</fullName>
    </recommendedName>
</protein>
<evidence type="ECO:0000313" key="2">
    <source>
        <dbReference type="Proteomes" id="UP000094707"/>
    </source>
</evidence>
<dbReference type="NCBIfam" id="TIGR03275">
    <property type="entry name" value="methan_mark_8"/>
    <property type="match status" value="1"/>
</dbReference>
<evidence type="ECO:0008006" key="3">
    <source>
        <dbReference type="Google" id="ProtNLM"/>
    </source>
</evidence>
<dbReference type="KEGG" id="mcub:MCBB_1126"/>
<dbReference type="Proteomes" id="UP000094707">
    <property type="component" value="Chromosome I"/>
</dbReference>
<dbReference type="PATRIC" id="fig|129848.4.peg.1134"/>
<sequence>MYINSFTGDIVDEHIIEALGRTRVVVRDGKVVEVGEPKINYCPIFDKNRGIKEITSEAVQKNIEFRIKDFGMCTPERKLRMKDFLSFGVSETLSTLLDENMIDCAVIVSEGCGTVILTDPEFVQGMAGRISAFISTTPITKIIETIGPENVLNPETAEINQIKGVLKAIDMGYRNIAVSVVLPEDAKKLRGIEKEKEDVNIYIFAAHVTEMSEEDAKAMFNTADVITSCASKYINEVGKDREIFKVGASVPIFGPTEAGEKFLKTRLEKIGGLKDKPNAKIPDPLI</sequence>
<evidence type="ECO:0000313" key="1">
    <source>
        <dbReference type="EMBL" id="SCG85684.1"/>
    </source>
</evidence>
<accession>A0A1D3L1X7</accession>
<dbReference type="PIRSF" id="PIRSF004929">
    <property type="entry name" value="UCP004929"/>
    <property type="match status" value="1"/>
</dbReference>
<name>A0A1D3L1X7_9EURY</name>
<organism evidence="1 2">
    <name type="scientific">Methanobacterium congolense</name>
    <dbReference type="NCBI Taxonomy" id="118062"/>
    <lineage>
        <taxon>Archaea</taxon>
        <taxon>Methanobacteriati</taxon>
        <taxon>Methanobacteriota</taxon>
        <taxon>Methanomada group</taxon>
        <taxon>Methanobacteria</taxon>
        <taxon>Methanobacteriales</taxon>
        <taxon>Methanobacteriaceae</taxon>
        <taxon>Methanobacterium</taxon>
    </lineage>
</organism>
<dbReference type="AlphaFoldDB" id="A0A1D3L1X7"/>
<dbReference type="EMBL" id="LT607756">
    <property type="protein sequence ID" value="SCG85684.1"/>
    <property type="molecule type" value="Genomic_DNA"/>
</dbReference>
<keyword evidence="2" id="KW-1185">Reference proteome</keyword>